<sequence length="28" mass="3467">MEKDGKEKGRRRKKINSCQHLINCYWNM</sequence>
<proteinExistence type="predicted"/>
<dbReference type="HOGENOM" id="CLU_3413378_0_0_1"/>
<organism evidence="1 2">
    <name type="scientific">Tetranychus urticae</name>
    <name type="common">Two-spotted spider mite</name>
    <dbReference type="NCBI Taxonomy" id="32264"/>
    <lineage>
        <taxon>Eukaryota</taxon>
        <taxon>Metazoa</taxon>
        <taxon>Ecdysozoa</taxon>
        <taxon>Arthropoda</taxon>
        <taxon>Chelicerata</taxon>
        <taxon>Arachnida</taxon>
        <taxon>Acari</taxon>
        <taxon>Acariformes</taxon>
        <taxon>Trombidiformes</taxon>
        <taxon>Prostigmata</taxon>
        <taxon>Eleutherengona</taxon>
        <taxon>Raphignathae</taxon>
        <taxon>Tetranychoidea</taxon>
        <taxon>Tetranychidae</taxon>
        <taxon>Tetranychus</taxon>
    </lineage>
</organism>
<reference evidence="2" key="1">
    <citation type="submission" date="2011-08" db="EMBL/GenBank/DDBJ databases">
        <authorList>
            <person name="Rombauts S."/>
        </authorList>
    </citation>
    <scope>NUCLEOTIDE SEQUENCE</scope>
    <source>
        <strain evidence="2">London</strain>
    </source>
</reference>
<dbReference type="AlphaFoldDB" id="T1KTI4"/>
<evidence type="ECO:0000313" key="1">
    <source>
        <dbReference type="EnsemblMetazoa" id="tetur20g03425.1"/>
    </source>
</evidence>
<accession>T1KTI4</accession>
<dbReference type="Proteomes" id="UP000015104">
    <property type="component" value="Unassembled WGS sequence"/>
</dbReference>
<evidence type="ECO:0000313" key="2">
    <source>
        <dbReference type="Proteomes" id="UP000015104"/>
    </source>
</evidence>
<protein>
    <submittedName>
        <fullName evidence="1">Uncharacterized protein</fullName>
    </submittedName>
</protein>
<dbReference type="EMBL" id="CAEY01000510">
    <property type="status" value="NOT_ANNOTATED_CDS"/>
    <property type="molecule type" value="Genomic_DNA"/>
</dbReference>
<reference evidence="1" key="2">
    <citation type="submission" date="2015-06" db="UniProtKB">
        <authorList>
            <consortium name="EnsemblMetazoa"/>
        </authorList>
    </citation>
    <scope>IDENTIFICATION</scope>
</reference>
<name>T1KTI4_TETUR</name>
<dbReference type="EnsemblMetazoa" id="tetur20g03425.1">
    <property type="protein sequence ID" value="tetur20g03425.1"/>
    <property type="gene ID" value="tetur20g03425"/>
</dbReference>
<keyword evidence="2" id="KW-1185">Reference proteome</keyword>